<organism evidence="1 2">
    <name type="scientific">Austropuccinia psidii MF-1</name>
    <dbReference type="NCBI Taxonomy" id="1389203"/>
    <lineage>
        <taxon>Eukaryota</taxon>
        <taxon>Fungi</taxon>
        <taxon>Dikarya</taxon>
        <taxon>Basidiomycota</taxon>
        <taxon>Pucciniomycotina</taxon>
        <taxon>Pucciniomycetes</taxon>
        <taxon>Pucciniales</taxon>
        <taxon>Sphaerophragmiaceae</taxon>
        <taxon>Austropuccinia</taxon>
    </lineage>
</organism>
<dbReference type="Proteomes" id="UP000765509">
    <property type="component" value="Unassembled WGS sequence"/>
</dbReference>
<comment type="caution">
    <text evidence="1">The sequence shown here is derived from an EMBL/GenBank/DDBJ whole genome shotgun (WGS) entry which is preliminary data.</text>
</comment>
<evidence type="ECO:0000313" key="1">
    <source>
        <dbReference type="EMBL" id="MBW0570408.1"/>
    </source>
</evidence>
<reference evidence="1" key="1">
    <citation type="submission" date="2021-03" db="EMBL/GenBank/DDBJ databases">
        <title>Draft genome sequence of rust myrtle Austropuccinia psidii MF-1, a brazilian biotype.</title>
        <authorList>
            <person name="Quecine M.C."/>
            <person name="Pachon D.M.R."/>
            <person name="Bonatelli M.L."/>
            <person name="Correr F.H."/>
            <person name="Franceschini L.M."/>
            <person name="Leite T.F."/>
            <person name="Margarido G.R.A."/>
            <person name="Almeida C.A."/>
            <person name="Ferrarezi J.A."/>
            <person name="Labate C.A."/>
        </authorList>
    </citation>
    <scope>NUCLEOTIDE SEQUENCE</scope>
    <source>
        <strain evidence="1">MF-1</strain>
    </source>
</reference>
<name>A0A9Q3PQH2_9BASI</name>
<dbReference type="OrthoDB" id="122269at2759"/>
<evidence type="ECO:0000313" key="2">
    <source>
        <dbReference type="Proteomes" id="UP000765509"/>
    </source>
</evidence>
<dbReference type="EMBL" id="AVOT02086194">
    <property type="protein sequence ID" value="MBW0570408.1"/>
    <property type="molecule type" value="Genomic_DNA"/>
</dbReference>
<protein>
    <submittedName>
        <fullName evidence="1">Uncharacterized protein</fullName>
    </submittedName>
</protein>
<accession>A0A9Q3PQH2</accession>
<proteinExistence type="predicted"/>
<dbReference type="AlphaFoldDB" id="A0A9Q3PQH2"/>
<sequence length="92" mass="10806">MVELPSFPSFEWEFLVVDTHKGEDLILRFDFFDHFNKSFHLEARADYEDYYDPSKSFRNDFPYAQSCAALFGDARTPSFPSSVHIPSLYSHQ</sequence>
<gene>
    <name evidence="1" type="ORF">O181_110123</name>
</gene>
<keyword evidence="2" id="KW-1185">Reference proteome</keyword>